<dbReference type="NCBIfam" id="NF042993">
    <property type="entry name" value="AlphKGSA_gudD"/>
    <property type="match status" value="1"/>
</dbReference>
<dbReference type="Pfam" id="PF00171">
    <property type="entry name" value="Aldedh"/>
    <property type="match status" value="1"/>
</dbReference>
<dbReference type="FunFam" id="3.40.605.10:FF:000007">
    <property type="entry name" value="NAD/NADP-dependent betaine aldehyde dehydrogenase"/>
    <property type="match status" value="1"/>
</dbReference>
<evidence type="ECO:0000256" key="4">
    <source>
        <dbReference type="RuleBase" id="RU003345"/>
    </source>
</evidence>
<dbReference type="Proteomes" id="UP000430692">
    <property type="component" value="Unassembled WGS sequence"/>
</dbReference>
<dbReference type="InterPro" id="IPR054869">
    <property type="entry name" value="AlphKGSA_gudD"/>
</dbReference>
<feature type="domain" description="Aldehyde dehydrogenase" evidence="5">
    <location>
        <begin position="12"/>
        <end position="478"/>
    </location>
</feature>
<dbReference type="RefSeq" id="WP_160802563.1">
    <property type="nucleotide sequence ID" value="NZ_WUUL01000012.1"/>
</dbReference>
<dbReference type="InterPro" id="IPR016161">
    <property type="entry name" value="Ald_DH/histidinol_DH"/>
</dbReference>
<evidence type="ECO:0000313" key="6">
    <source>
        <dbReference type="EMBL" id="MXQ55216.1"/>
    </source>
</evidence>
<dbReference type="SUPFAM" id="SSF53720">
    <property type="entry name" value="ALDH-like"/>
    <property type="match status" value="1"/>
</dbReference>
<proteinExistence type="inferred from homology"/>
<dbReference type="InterPro" id="IPR015590">
    <property type="entry name" value="Aldehyde_DH_dom"/>
</dbReference>
<dbReference type="AlphaFoldDB" id="A0A6I4VZQ4"/>
<dbReference type="EMBL" id="WUUL01000012">
    <property type="protein sequence ID" value="MXQ55216.1"/>
    <property type="molecule type" value="Genomic_DNA"/>
</dbReference>
<evidence type="ECO:0000256" key="1">
    <source>
        <dbReference type="ARBA" id="ARBA00009986"/>
    </source>
</evidence>
<evidence type="ECO:0000259" key="5">
    <source>
        <dbReference type="Pfam" id="PF00171"/>
    </source>
</evidence>
<organism evidence="6 7">
    <name type="scientific">Shimazuella alba</name>
    <dbReference type="NCBI Taxonomy" id="2690964"/>
    <lineage>
        <taxon>Bacteria</taxon>
        <taxon>Bacillati</taxon>
        <taxon>Bacillota</taxon>
        <taxon>Bacilli</taxon>
        <taxon>Bacillales</taxon>
        <taxon>Thermoactinomycetaceae</taxon>
        <taxon>Shimazuella</taxon>
    </lineage>
</organism>
<keyword evidence="2 4" id="KW-0560">Oxidoreductase</keyword>
<dbReference type="Gene3D" id="3.40.605.10">
    <property type="entry name" value="Aldehyde Dehydrogenase, Chain A, domain 1"/>
    <property type="match status" value="1"/>
</dbReference>
<dbReference type="InterPro" id="IPR016163">
    <property type="entry name" value="Ald_DH_C"/>
</dbReference>
<dbReference type="InterPro" id="IPR016162">
    <property type="entry name" value="Ald_DH_N"/>
</dbReference>
<protein>
    <submittedName>
        <fullName evidence="6">Aldehyde dehydrogenase family protein</fullName>
    </submittedName>
</protein>
<dbReference type="InterPro" id="IPR029510">
    <property type="entry name" value="Ald_DH_CS_GLU"/>
</dbReference>
<feature type="active site" evidence="3">
    <location>
        <position position="249"/>
    </location>
</feature>
<evidence type="ECO:0000256" key="2">
    <source>
        <dbReference type="ARBA" id="ARBA00023002"/>
    </source>
</evidence>
<sequence>MTTYQNYINGTWVDSHSGQTISITNPANWNEPVGFVQKSDQNDVSSAVQAAKQANSTWGQLSPIARGAYLEKTARILEERIVDIATTATQEMGKTLVETTGEMGRAIAILKYYAQEGWRKTGDVIPSSEEKNLLYTTRVPLGVVSVITPWNFPIAIPIWKIAPALVFGNTVVFKPAEETSITGIKLVQAFHDAGLPAGVINIVTGKGAEIGPEMVQNPSVNGITFTGSNGVGKGIAMEALSRGCKYQLEMGGKNPAIVLADADLDHAATLVVSGAMKHTGQKCTATSRVIIEASVYKQVKEKILEKVKQIQVGNGLDEDTYMGPVVSSKQQKNVLNMIEKGISEGATLLYGGKILTGDQFDQGYFIEPTLFEDVTNDMSIAQEEIFGPVLCLIKVDSLEDAIQVANDSSYGLSASLFTRDLAKTLQFTQQMEAGLIKVNGESAGVELQAPFGGMKSSSSHSREQGQAAVEFFTSIKTITITPIT</sequence>
<accession>A0A6I4VZQ4</accession>
<keyword evidence="7" id="KW-1185">Reference proteome</keyword>
<name>A0A6I4VZQ4_9BACL</name>
<dbReference type="Gene3D" id="3.40.309.10">
    <property type="entry name" value="Aldehyde Dehydrogenase, Chain A, domain 2"/>
    <property type="match status" value="1"/>
</dbReference>
<dbReference type="GO" id="GO:0016620">
    <property type="term" value="F:oxidoreductase activity, acting on the aldehyde or oxo group of donors, NAD or NADP as acceptor"/>
    <property type="evidence" value="ECO:0007669"/>
    <property type="project" value="InterPro"/>
</dbReference>
<gene>
    <name evidence="6" type="ORF">GSM42_16145</name>
</gene>
<reference evidence="6 7" key="1">
    <citation type="submission" date="2019-12" db="EMBL/GenBank/DDBJ databases">
        <title>Whole-genome analyses of novel actinobacteria.</title>
        <authorList>
            <person name="Sahin N."/>
            <person name="Saygin H."/>
        </authorList>
    </citation>
    <scope>NUCLEOTIDE SEQUENCE [LARGE SCALE GENOMIC DNA]</scope>
    <source>
        <strain evidence="6 7">KC615</strain>
    </source>
</reference>
<evidence type="ECO:0000313" key="7">
    <source>
        <dbReference type="Proteomes" id="UP000430692"/>
    </source>
</evidence>
<comment type="similarity">
    <text evidence="1 4">Belongs to the aldehyde dehydrogenase family.</text>
</comment>
<evidence type="ECO:0000256" key="3">
    <source>
        <dbReference type="PROSITE-ProRule" id="PRU10007"/>
    </source>
</evidence>
<comment type="caution">
    <text evidence="6">The sequence shown here is derived from an EMBL/GenBank/DDBJ whole genome shotgun (WGS) entry which is preliminary data.</text>
</comment>
<dbReference type="PANTHER" id="PTHR11699">
    <property type="entry name" value="ALDEHYDE DEHYDROGENASE-RELATED"/>
    <property type="match status" value="1"/>
</dbReference>
<dbReference type="FunFam" id="3.40.309.10:FF:000012">
    <property type="entry name" value="Betaine aldehyde dehydrogenase"/>
    <property type="match status" value="1"/>
</dbReference>
<dbReference type="PROSITE" id="PS00687">
    <property type="entry name" value="ALDEHYDE_DEHYDR_GLU"/>
    <property type="match status" value="1"/>
</dbReference>